<accession>A0A9P7GNZ6</accession>
<reference evidence="1" key="1">
    <citation type="submission" date="2021-02" db="EMBL/GenBank/DDBJ databases">
        <authorList>
            <person name="Nieuwenhuis M."/>
            <person name="Van De Peppel L.J.J."/>
        </authorList>
    </citation>
    <scope>NUCLEOTIDE SEQUENCE</scope>
    <source>
        <strain evidence="1">D49</strain>
    </source>
</reference>
<dbReference type="Proteomes" id="UP000717328">
    <property type="component" value="Unassembled WGS sequence"/>
</dbReference>
<organism evidence="1 2">
    <name type="scientific">Sphagnurus paluster</name>
    <dbReference type="NCBI Taxonomy" id="117069"/>
    <lineage>
        <taxon>Eukaryota</taxon>
        <taxon>Fungi</taxon>
        <taxon>Dikarya</taxon>
        <taxon>Basidiomycota</taxon>
        <taxon>Agaricomycotina</taxon>
        <taxon>Agaricomycetes</taxon>
        <taxon>Agaricomycetidae</taxon>
        <taxon>Agaricales</taxon>
        <taxon>Tricholomatineae</taxon>
        <taxon>Lyophyllaceae</taxon>
        <taxon>Sphagnurus</taxon>
    </lineage>
</organism>
<sequence length="71" mass="8024">MVQLKSAARQEFIGQWPPIIAAQTTYLLYASDNNQNFKISKLDANYYNVDSQTSVIPGSFAFLAKRTRHAN</sequence>
<evidence type="ECO:0000313" key="2">
    <source>
        <dbReference type="Proteomes" id="UP000717328"/>
    </source>
</evidence>
<dbReference type="AlphaFoldDB" id="A0A9P7GNZ6"/>
<evidence type="ECO:0000313" key="1">
    <source>
        <dbReference type="EMBL" id="KAG5652008.1"/>
    </source>
</evidence>
<keyword evidence="2" id="KW-1185">Reference proteome</keyword>
<proteinExistence type="predicted"/>
<comment type="caution">
    <text evidence="1">The sequence shown here is derived from an EMBL/GenBank/DDBJ whole genome shotgun (WGS) entry which is preliminary data.</text>
</comment>
<protein>
    <submittedName>
        <fullName evidence="1">Uncharacterized protein</fullName>
    </submittedName>
</protein>
<dbReference type="EMBL" id="JABCKI010000172">
    <property type="protein sequence ID" value="KAG5652008.1"/>
    <property type="molecule type" value="Genomic_DNA"/>
</dbReference>
<dbReference type="OrthoDB" id="9970295at2759"/>
<reference evidence="1" key="2">
    <citation type="submission" date="2021-10" db="EMBL/GenBank/DDBJ databases">
        <title>Phylogenomics reveals ancestral predisposition of the termite-cultivated fungus Termitomyces towards a domesticated lifestyle.</title>
        <authorList>
            <person name="Auxier B."/>
            <person name="Grum-Grzhimaylo A."/>
            <person name="Cardenas M.E."/>
            <person name="Lodge J.D."/>
            <person name="Laessoe T."/>
            <person name="Pedersen O."/>
            <person name="Smith M.E."/>
            <person name="Kuyper T.W."/>
            <person name="Franco-Molano E.A."/>
            <person name="Baroni T.J."/>
            <person name="Aanen D.K."/>
        </authorList>
    </citation>
    <scope>NUCLEOTIDE SEQUENCE</scope>
    <source>
        <strain evidence="1">D49</strain>
    </source>
</reference>
<gene>
    <name evidence="1" type="ORF">H0H81_006623</name>
</gene>
<name>A0A9P7GNZ6_9AGAR</name>